<dbReference type="InterPro" id="IPR013762">
    <property type="entry name" value="Integrase-like_cat_sf"/>
</dbReference>
<dbReference type="InterPro" id="IPR010998">
    <property type="entry name" value="Integrase_recombinase_N"/>
</dbReference>
<evidence type="ECO:0000259" key="3">
    <source>
        <dbReference type="PROSITE" id="PS51898"/>
    </source>
</evidence>
<keyword evidence="1" id="KW-0238">DNA-binding</keyword>
<dbReference type="Pfam" id="PF00589">
    <property type="entry name" value="Phage_integrase"/>
    <property type="match status" value="1"/>
</dbReference>
<evidence type="ECO:0000256" key="1">
    <source>
        <dbReference type="ARBA" id="ARBA00023125"/>
    </source>
</evidence>
<dbReference type="PROSITE" id="PS51898">
    <property type="entry name" value="TYR_RECOMBINASE"/>
    <property type="match status" value="1"/>
</dbReference>
<dbReference type="InterPro" id="IPR002104">
    <property type="entry name" value="Integrase_catalytic"/>
</dbReference>
<comment type="caution">
    <text evidence="4">The sequence shown here is derived from an EMBL/GenBank/DDBJ whole genome shotgun (WGS) entry which is preliminary data.</text>
</comment>
<dbReference type="RefSeq" id="WP_249284302.1">
    <property type="nucleotide sequence ID" value="NZ_JACRSO010000001.1"/>
</dbReference>
<keyword evidence="2" id="KW-0233">DNA recombination</keyword>
<reference evidence="4" key="1">
    <citation type="submission" date="2020-08" db="EMBL/GenBank/DDBJ databases">
        <title>Genome public.</title>
        <authorList>
            <person name="Liu C."/>
            <person name="Sun Q."/>
        </authorList>
    </citation>
    <scope>NUCLEOTIDE SEQUENCE</scope>
    <source>
        <strain evidence="4">NSJ-44</strain>
    </source>
</reference>
<dbReference type="Gene3D" id="1.10.150.130">
    <property type="match status" value="1"/>
</dbReference>
<dbReference type="Proteomes" id="UP000654279">
    <property type="component" value="Unassembled WGS sequence"/>
</dbReference>
<dbReference type="GO" id="GO:0003677">
    <property type="term" value="F:DNA binding"/>
    <property type="evidence" value="ECO:0007669"/>
    <property type="project" value="UniProtKB-KW"/>
</dbReference>
<feature type="domain" description="Tyr recombinase" evidence="3">
    <location>
        <begin position="162"/>
        <end position="339"/>
    </location>
</feature>
<evidence type="ECO:0000313" key="5">
    <source>
        <dbReference type="Proteomes" id="UP000654279"/>
    </source>
</evidence>
<dbReference type="GO" id="GO:0006310">
    <property type="term" value="P:DNA recombination"/>
    <property type="evidence" value="ECO:0007669"/>
    <property type="project" value="UniProtKB-KW"/>
</dbReference>
<evidence type="ECO:0000313" key="4">
    <source>
        <dbReference type="EMBL" id="MBC8528265.1"/>
    </source>
</evidence>
<name>A0A926CX20_9FIRM</name>
<dbReference type="AlphaFoldDB" id="A0A926CX20"/>
<protein>
    <submittedName>
        <fullName evidence="4">Site-specific integrase</fullName>
    </submittedName>
</protein>
<dbReference type="Gene3D" id="1.10.443.10">
    <property type="entry name" value="Intergrase catalytic core"/>
    <property type="match status" value="1"/>
</dbReference>
<sequence>MAKAKQLPSGAWRVQVYSHSEIVVQPDGSTKKVPKYESFTADTADEANFLAAQYRLDRKAQSKGNKKLSIDEAVTRYIDAKTNIISPTTLAGYIKDKNNYFNTIKSLDIYKVTNEDLQIWINGISAGHSPKTVRNVFGLLTATMAVYRPDFAIRVDLPKKQKQWVTIPTEAEFSRLLQDVVGTDMEIPVLLAGCAGLRRSEISALSDIDPAANTIHIKQAMVLDKDRKWVIKAPKSYAGDRILEVPGIVMDRMVARVKDGKPIVDLTPDQITDKFRFIKKRLGLGFTFHGLRHYYASVMLALNIPNKYAAERMGHATDYMLQQVYQRTMNAKSIQFGVQVNKHFASTISHDLSHGSNNT</sequence>
<dbReference type="InterPro" id="IPR011010">
    <property type="entry name" value="DNA_brk_join_enz"/>
</dbReference>
<dbReference type="CDD" id="cd01189">
    <property type="entry name" value="INT_ICEBs1_C_like"/>
    <property type="match status" value="1"/>
</dbReference>
<keyword evidence="5" id="KW-1185">Reference proteome</keyword>
<dbReference type="EMBL" id="JACRSO010000001">
    <property type="protein sequence ID" value="MBC8528265.1"/>
    <property type="molecule type" value="Genomic_DNA"/>
</dbReference>
<accession>A0A926CX20</accession>
<dbReference type="SUPFAM" id="SSF56349">
    <property type="entry name" value="DNA breaking-rejoining enzymes"/>
    <property type="match status" value="1"/>
</dbReference>
<evidence type="ECO:0000256" key="2">
    <source>
        <dbReference type="ARBA" id="ARBA00023172"/>
    </source>
</evidence>
<proteinExistence type="predicted"/>
<dbReference type="GO" id="GO:0015074">
    <property type="term" value="P:DNA integration"/>
    <property type="evidence" value="ECO:0007669"/>
    <property type="project" value="InterPro"/>
</dbReference>
<organism evidence="4 5">
    <name type="scientific">Luoshenia tenuis</name>
    <dbReference type="NCBI Taxonomy" id="2763654"/>
    <lineage>
        <taxon>Bacteria</taxon>
        <taxon>Bacillati</taxon>
        <taxon>Bacillota</taxon>
        <taxon>Clostridia</taxon>
        <taxon>Christensenellales</taxon>
        <taxon>Christensenellaceae</taxon>
        <taxon>Luoshenia</taxon>
    </lineage>
</organism>
<gene>
    <name evidence="4" type="ORF">H8699_02275</name>
</gene>